<gene>
    <name evidence="10" type="ORF">GCM10017056_13130</name>
</gene>
<comment type="similarity">
    <text evidence="2">Belongs to the binding-protein-dependent transport system permease family. CysTW subfamily.</text>
</comment>
<dbReference type="InterPro" id="IPR000515">
    <property type="entry name" value="MetI-like"/>
</dbReference>
<accession>A0A8J3M6T0</accession>
<evidence type="ECO:0000256" key="6">
    <source>
        <dbReference type="ARBA" id="ARBA00022989"/>
    </source>
</evidence>
<dbReference type="AlphaFoldDB" id="A0A8J3M6T0"/>
<dbReference type="GO" id="GO:0055085">
    <property type="term" value="P:transmembrane transport"/>
    <property type="evidence" value="ECO:0007669"/>
    <property type="project" value="InterPro"/>
</dbReference>
<dbReference type="PROSITE" id="PS50928">
    <property type="entry name" value="ABC_TM1"/>
    <property type="match status" value="1"/>
</dbReference>
<evidence type="ECO:0000256" key="7">
    <source>
        <dbReference type="ARBA" id="ARBA00023136"/>
    </source>
</evidence>
<feature type="transmembrane region" description="Helical" evidence="8">
    <location>
        <begin position="196"/>
        <end position="218"/>
    </location>
</feature>
<evidence type="ECO:0000256" key="4">
    <source>
        <dbReference type="ARBA" id="ARBA00022475"/>
    </source>
</evidence>
<evidence type="ECO:0000313" key="11">
    <source>
        <dbReference type="Proteomes" id="UP000626220"/>
    </source>
</evidence>
<keyword evidence="3 8" id="KW-0813">Transport</keyword>
<dbReference type="Gene3D" id="1.10.3720.10">
    <property type="entry name" value="MetI-like"/>
    <property type="match status" value="1"/>
</dbReference>
<protein>
    <submittedName>
        <fullName evidence="10">Spermidine/putrescine ABC transporter permease</fullName>
    </submittedName>
</protein>
<dbReference type="PANTHER" id="PTHR42929">
    <property type="entry name" value="INNER MEMBRANE ABC TRANSPORTER PERMEASE PROTEIN YDCU-RELATED-RELATED"/>
    <property type="match status" value="1"/>
</dbReference>
<reference evidence="10" key="1">
    <citation type="journal article" date="2014" name="Int. J. Syst. Evol. Microbiol.">
        <title>Complete genome sequence of Corynebacterium casei LMG S-19264T (=DSM 44701T), isolated from a smear-ripened cheese.</title>
        <authorList>
            <consortium name="US DOE Joint Genome Institute (JGI-PGF)"/>
            <person name="Walter F."/>
            <person name="Albersmeier A."/>
            <person name="Kalinowski J."/>
            <person name="Ruckert C."/>
        </authorList>
    </citation>
    <scope>NUCLEOTIDE SEQUENCE</scope>
    <source>
        <strain evidence="10">KCTC 42650</strain>
    </source>
</reference>
<organism evidence="10 11">
    <name type="scientific">Seohaeicola zhoushanensis</name>
    <dbReference type="NCBI Taxonomy" id="1569283"/>
    <lineage>
        <taxon>Bacteria</taxon>
        <taxon>Pseudomonadati</taxon>
        <taxon>Pseudomonadota</taxon>
        <taxon>Alphaproteobacteria</taxon>
        <taxon>Rhodobacterales</taxon>
        <taxon>Roseobacteraceae</taxon>
        <taxon>Seohaeicola</taxon>
    </lineage>
</organism>
<feature type="transmembrane region" description="Helical" evidence="8">
    <location>
        <begin position="65"/>
        <end position="87"/>
    </location>
</feature>
<dbReference type="RefSeq" id="WP_229863913.1">
    <property type="nucleotide sequence ID" value="NZ_BNCJ01000002.1"/>
</dbReference>
<feature type="domain" description="ABC transmembrane type-1" evidence="9">
    <location>
        <begin position="62"/>
        <end position="269"/>
    </location>
</feature>
<evidence type="ECO:0000256" key="1">
    <source>
        <dbReference type="ARBA" id="ARBA00004651"/>
    </source>
</evidence>
<keyword evidence="7 8" id="KW-0472">Membrane</keyword>
<evidence type="ECO:0000256" key="5">
    <source>
        <dbReference type="ARBA" id="ARBA00022692"/>
    </source>
</evidence>
<dbReference type="CDD" id="cd06261">
    <property type="entry name" value="TM_PBP2"/>
    <property type="match status" value="1"/>
</dbReference>
<evidence type="ECO:0000256" key="2">
    <source>
        <dbReference type="ARBA" id="ARBA00007069"/>
    </source>
</evidence>
<evidence type="ECO:0000259" key="9">
    <source>
        <dbReference type="PROSITE" id="PS50928"/>
    </source>
</evidence>
<dbReference type="GO" id="GO:0005886">
    <property type="term" value="C:plasma membrane"/>
    <property type="evidence" value="ECO:0007669"/>
    <property type="project" value="UniProtKB-SubCell"/>
</dbReference>
<dbReference type="EMBL" id="BNCJ01000002">
    <property type="protein sequence ID" value="GHF42714.1"/>
    <property type="molecule type" value="Genomic_DNA"/>
</dbReference>
<dbReference type="InterPro" id="IPR035906">
    <property type="entry name" value="MetI-like_sf"/>
</dbReference>
<evidence type="ECO:0000313" key="10">
    <source>
        <dbReference type="EMBL" id="GHF42714.1"/>
    </source>
</evidence>
<dbReference type="SUPFAM" id="SSF161098">
    <property type="entry name" value="MetI-like"/>
    <property type="match status" value="1"/>
</dbReference>
<keyword evidence="11" id="KW-1185">Reference proteome</keyword>
<keyword evidence="5 8" id="KW-0812">Transmembrane</keyword>
<dbReference type="Pfam" id="PF00528">
    <property type="entry name" value="BPD_transp_1"/>
    <property type="match status" value="1"/>
</dbReference>
<feature type="transmembrane region" description="Helical" evidence="8">
    <location>
        <begin position="7"/>
        <end position="33"/>
    </location>
</feature>
<evidence type="ECO:0000256" key="3">
    <source>
        <dbReference type="ARBA" id="ARBA00022448"/>
    </source>
</evidence>
<keyword evidence="4" id="KW-1003">Cell membrane</keyword>
<feature type="transmembrane region" description="Helical" evidence="8">
    <location>
        <begin position="99"/>
        <end position="120"/>
    </location>
</feature>
<reference evidence="10" key="2">
    <citation type="submission" date="2020-09" db="EMBL/GenBank/DDBJ databases">
        <authorList>
            <person name="Sun Q."/>
            <person name="Kim S."/>
        </authorList>
    </citation>
    <scope>NUCLEOTIDE SEQUENCE</scope>
    <source>
        <strain evidence="10">KCTC 42650</strain>
    </source>
</reference>
<proteinExistence type="inferred from homology"/>
<dbReference type="PANTHER" id="PTHR42929:SF1">
    <property type="entry name" value="INNER MEMBRANE ABC TRANSPORTER PERMEASE PROTEIN YDCU-RELATED"/>
    <property type="match status" value="1"/>
</dbReference>
<comment type="subcellular location">
    <subcellularLocation>
        <location evidence="1 8">Cell membrane</location>
        <topology evidence="1 8">Multi-pass membrane protein</topology>
    </subcellularLocation>
</comment>
<dbReference type="Proteomes" id="UP000626220">
    <property type="component" value="Unassembled WGS sequence"/>
</dbReference>
<sequence>MSRTGNWLAAPVVLALIATCLVPMGVLFAYSFFQVDFVAINTDPTLKNYAKIIGSETYRSLIGRAFLSGAVVVAITAVIGYPVAWFVARRGGEWKSALLTLLLVPLYTGDMVRIFAWRVILGAEGVINRFAQWAGLITEPIQVLLFSPIASHLVLAYNFLPFMVMGLWLGYEALDDALVEAARDLGAPPVAVFRRVVLPMTLPGLIAGGMMVFVMVVGDYMTPQLLGGASGVTVISAINDLFGTAFDWPLGSAIACTLLALLGLFLAVAAYALSRMNLGRSLISGEA</sequence>
<feature type="transmembrane region" description="Helical" evidence="8">
    <location>
        <begin position="252"/>
        <end position="273"/>
    </location>
</feature>
<keyword evidence="6 8" id="KW-1133">Transmembrane helix</keyword>
<name>A0A8J3M6T0_9RHOB</name>
<feature type="transmembrane region" description="Helical" evidence="8">
    <location>
        <begin position="153"/>
        <end position="171"/>
    </location>
</feature>
<comment type="caution">
    <text evidence="10">The sequence shown here is derived from an EMBL/GenBank/DDBJ whole genome shotgun (WGS) entry which is preliminary data.</text>
</comment>
<evidence type="ECO:0000256" key="8">
    <source>
        <dbReference type="RuleBase" id="RU363032"/>
    </source>
</evidence>